<keyword evidence="2" id="KW-0813">Transport</keyword>
<evidence type="ECO:0000256" key="7">
    <source>
        <dbReference type="ARBA" id="ARBA00023136"/>
    </source>
</evidence>
<evidence type="ECO:0000256" key="8">
    <source>
        <dbReference type="ARBA" id="ARBA00035655"/>
    </source>
</evidence>
<keyword evidence="7 9" id="KW-0472">Membrane</keyword>
<keyword evidence="6 9" id="KW-1133">Transmembrane helix</keyword>
<dbReference type="Pfam" id="PF04143">
    <property type="entry name" value="Sulf_transp"/>
    <property type="match status" value="1"/>
</dbReference>
<accession>A0A5M8A5L1</accession>
<keyword evidence="11" id="KW-1185">Reference proteome</keyword>
<comment type="caution">
    <text evidence="10">The sequence shown here is derived from an EMBL/GenBank/DDBJ whole genome shotgun (WGS) entry which is preliminary data.</text>
</comment>
<dbReference type="GO" id="GO:0005886">
    <property type="term" value="C:plasma membrane"/>
    <property type="evidence" value="ECO:0007669"/>
    <property type="project" value="UniProtKB-SubCell"/>
</dbReference>
<keyword evidence="3" id="KW-1003">Cell membrane</keyword>
<evidence type="ECO:0000256" key="6">
    <source>
        <dbReference type="ARBA" id="ARBA00022989"/>
    </source>
</evidence>
<feature type="transmembrane region" description="Helical" evidence="9">
    <location>
        <begin position="272"/>
        <end position="292"/>
    </location>
</feature>
<dbReference type="EMBL" id="VWRN01000053">
    <property type="protein sequence ID" value="KAA6119007.1"/>
    <property type="molecule type" value="Genomic_DNA"/>
</dbReference>
<dbReference type="Proteomes" id="UP000324324">
    <property type="component" value="Unassembled WGS sequence"/>
</dbReference>
<sequence>MPEIDVPALTRTVLVCTFALTFLFGAVLQRTHFCTMGAVSDIVNMGDWTRMRMWVLAIGVAMIGTGVLAWSGLIDPARTIYAADKLAWLSALVGGLLFGFGMVLASGCGSKTLVRIGAGNLKSLVVFVFLGLSAYMTLRGLFGVIRVNTVDAVAMQLPTSQDLPSLLAQTGLSRGTLQLVLGLLLGGVLSLWALAGKGFRTFDNLLGGIAVGLIIVAMWYVSGHLGFVPEDPNTLEEVFVATNSGRMESLSFVAPYAYTLDWLMMFSDKSKVLTVGIVSVIGVIAGAAAYALASRTFRWEGFGNAEDVANHIVGGILMGAGGVTALGCTIGQGLSGVSTLAIGSFIALAGILLGAVLAFRYQMWRLEKMV</sequence>
<proteinExistence type="inferred from homology"/>
<keyword evidence="5 9" id="KW-0812">Transmembrane</keyword>
<evidence type="ECO:0000313" key="10">
    <source>
        <dbReference type="EMBL" id="KAA6119007.1"/>
    </source>
</evidence>
<dbReference type="InterPro" id="IPR007272">
    <property type="entry name" value="Sulf_transp_TsuA/YedE"/>
</dbReference>
<feature type="transmembrane region" description="Helical" evidence="9">
    <location>
        <begin position="86"/>
        <end position="104"/>
    </location>
</feature>
<organism evidence="10 11">
    <name type="scientific">Cupriavidus cauae</name>
    <dbReference type="NCBI Taxonomy" id="2608999"/>
    <lineage>
        <taxon>Bacteria</taxon>
        <taxon>Pseudomonadati</taxon>
        <taxon>Pseudomonadota</taxon>
        <taxon>Betaproteobacteria</taxon>
        <taxon>Burkholderiales</taxon>
        <taxon>Burkholderiaceae</taxon>
        <taxon>Cupriavidus</taxon>
    </lineage>
</organism>
<feature type="transmembrane region" description="Helical" evidence="9">
    <location>
        <begin position="340"/>
        <end position="359"/>
    </location>
</feature>
<dbReference type="AlphaFoldDB" id="A0A5M8A5L1"/>
<evidence type="ECO:0000256" key="5">
    <source>
        <dbReference type="ARBA" id="ARBA00022692"/>
    </source>
</evidence>
<feature type="transmembrane region" description="Helical" evidence="9">
    <location>
        <begin position="54"/>
        <end position="74"/>
    </location>
</feature>
<reference evidence="10 11" key="1">
    <citation type="submission" date="2019-09" db="EMBL/GenBank/DDBJ databases">
        <title>Isolation of a novel species in the genus Cupriavidus from patients with sepsis using whole genome sequencing.</title>
        <authorList>
            <person name="Kweon O.J."/>
            <person name="Lee M.-K."/>
        </authorList>
    </citation>
    <scope>NUCLEOTIDE SEQUENCE [LARGE SCALE GENOMIC DNA]</scope>
    <source>
        <strain evidence="10 11">MKL-01</strain>
    </source>
</reference>
<evidence type="ECO:0000256" key="4">
    <source>
        <dbReference type="ARBA" id="ARBA00022519"/>
    </source>
</evidence>
<feature type="transmembrane region" description="Helical" evidence="9">
    <location>
        <begin position="124"/>
        <end position="145"/>
    </location>
</feature>
<evidence type="ECO:0000256" key="2">
    <source>
        <dbReference type="ARBA" id="ARBA00022448"/>
    </source>
</evidence>
<evidence type="ECO:0000313" key="11">
    <source>
        <dbReference type="Proteomes" id="UP000324324"/>
    </source>
</evidence>
<dbReference type="PANTHER" id="PTHR30574">
    <property type="entry name" value="INNER MEMBRANE PROTEIN YEDE"/>
    <property type="match status" value="1"/>
</dbReference>
<evidence type="ECO:0000256" key="3">
    <source>
        <dbReference type="ARBA" id="ARBA00022475"/>
    </source>
</evidence>
<feature type="transmembrane region" description="Helical" evidence="9">
    <location>
        <begin position="312"/>
        <end position="334"/>
    </location>
</feature>
<comment type="subcellular location">
    <subcellularLocation>
        <location evidence="1">Cell inner membrane</location>
        <topology evidence="1">Multi-pass membrane protein</topology>
    </subcellularLocation>
</comment>
<protein>
    <submittedName>
        <fullName evidence="10">YeeE/YedE family protein</fullName>
    </submittedName>
</protein>
<dbReference type="PANTHER" id="PTHR30574:SF1">
    <property type="entry name" value="SULPHUR TRANSPORT DOMAIN-CONTAINING PROTEIN"/>
    <property type="match status" value="1"/>
</dbReference>
<feature type="transmembrane region" description="Helical" evidence="9">
    <location>
        <begin position="175"/>
        <end position="195"/>
    </location>
</feature>
<dbReference type="RefSeq" id="WP_149317790.1">
    <property type="nucleotide sequence ID" value="NZ_CP080293.1"/>
</dbReference>
<evidence type="ECO:0000256" key="9">
    <source>
        <dbReference type="SAM" id="Phobius"/>
    </source>
</evidence>
<name>A0A5M8A5L1_9BURK</name>
<gene>
    <name evidence="10" type="ORF">F1599_20145</name>
</gene>
<keyword evidence="4" id="KW-0997">Cell inner membrane</keyword>
<feature type="transmembrane region" description="Helical" evidence="9">
    <location>
        <begin position="202"/>
        <end position="221"/>
    </location>
</feature>
<comment type="similarity">
    <text evidence="8">Belongs to the TsuA/YedE (TC 9.B.102) family.</text>
</comment>
<evidence type="ECO:0000256" key="1">
    <source>
        <dbReference type="ARBA" id="ARBA00004429"/>
    </source>
</evidence>
<feature type="transmembrane region" description="Helical" evidence="9">
    <location>
        <begin position="12"/>
        <end position="33"/>
    </location>
</feature>